<accession>A0A8H4XGF0</accession>
<evidence type="ECO:0000259" key="5">
    <source>
        <dbReference type="Pfam" id="PF08100"/>
    </source>
</evidence>
<dbReference type="GO" id="GO:0032259">
    <property type="term" value="P:methylation"/>
    <property type="evidence" value="ECO:0007669"/>
    <property type="project" value="UniProtKB-KW"/>
</dbReference>
<dbReference type="Pfam" id="PF00891">
    <property type="entry name" value="Methyltransf_2"/>
    <property type="match status" value="1"/>
</dbReference>
<feature type="domain" description="O-methyltransferase dimerisation" evidence="5">
    <location>
        <begin position="59"/>
        <end position="127"/>
    </location>
</feature>
<dbReference type="InterPro" id="IPR036388">
    <property type="entry name" value="WH-like_DNA-bd_sf"/>
</dbReference>
<evidence type="ECO:0000313" key="6">
    <source>
        <dbReference type="EMBL" id="KAF4973276.1"/>
    </source>
</evidence>
<dbReference type="Gene3D" id="3.40.50.150">
    <property type="entry name" value="Vaccinia Virus protein VP39"/>
    <property type="match status" value="1"/>
</dbReference>
<protein>
    <recommendedName>
        <fullName evidence="8">O-methyltransferase domain-containing protein</fullName>
    </recommendedName>
</protein>
<dbReference type="PANTHER" id="PTHR43712">
    <property type="entry name" value="PUTATIVE (AFU_ORTHOLOGUE AFUA_4G14580)-RELATED"/>
    <property type="match status" value="1"/>
</dbReference>
<keyword evidence="2" id="KW-0808">Transferase</keyword>
<dbReference type="SUPFAM" id="SSF53335">
    <property type="entry name" value="S-adenosyl-L-methionine-dependent methyltransferases"/>
    <property type="match status" value="1"/>
</dbReference>
<comment type="caution">
    <text evidence="6">The sequence shown here is derived from an EMBL/GenBank/DDBJ whole genome shotgun (WGS) entry which is preliminary data.</text>
</comment>
<feature type="domain" description="O-methyltransferase C-terminal" evidence="4">
    <location>
        <begin position="214"/>
        <end position="368"/>
    </location>
</feature>
<evidence type="ECO:0000313" key="7">
    <source>
        <dbReference type="Proteomes" id="UP000635477"/>
    </source>
</evidence>
<evidence type="ECO:0000259" key="4">
    <source>
        <dbReference type="Pfam" id="PF00891"/>
    </source>
</evidence>
<dbReference type="GO" id="GO:0046983">
    <property type="term" value="F:protein dimerization activity"/>
    <property type="evidence" value="ECO:0007669"/>
    <property type="project" value="InterPro"/>
</dbReference>
<dbReference type="PROSITE" id="PS51683">
    <property type="entry name" value="SAM_OMT_II"/>
    <property type="match status" value="1"/>
</dbReference>
<evidence type="ECO:0008006" key="8">
    <source>
        <dbReference type="Google" id="ProtNLM"/>
    </source>
</evidence>
<dbReference type="InterPro" id="IPR001077">
    <property type="entry name" value="COMT_C"/>
</dbReference>
<reference evidence="6" key="1">
    <citation type="journal article" date="2020" name="BMC Genomics">
        <title>Correction to: Identification and distribution of gene clusters required for synthesis of sphingolipid metabolism inhibitors in diverse species of the filamentous fungus Fusarium.</title>
        <authorList>
            <person name="Kim H.S."/>
            <person name="Lohmar J.M."/>
            <person name="Busman M."/>
            <person name="Brown D.W."/>
            <person name="Naumann T.A."/>
            <person name="Divon H.H."/>
            <person name="Lysoe E."/>
            <person name="Uhlig S."/>
            <person name="Proctor R.H."/>
        </authorList>
    </citation>
    <scope>NUCLEOTIDE SEQUENCE</scope>
    <source>
        <strain evidence="6">NRRL 22465</strain>
    </source>
</reference>
<evidence type="ECO:0000256" key="2">
    <source>
        <dbReference type="ARBA" id="ARBA00022679"/>
    </source>
</evidence>
<sequence length="391" mass="43385">MAPSDIIQRMQAATAAYENNDVGSRETLLDLNRQLLAELETPTEFVQRVWFATASLGGALEVASNTKVFQHLKESKGGISTEILAEKSDIAAPLLERFMRHFVAHRVVRFSKAQGWQATELSNTLAEENYEHSIGFCQRAAATSFLKFPDHFRESGYQPPGLTNGPYQYAHDTALPFFDWLVANPPYVNWFGSFMSVYRAGNPDWWSFYPVAERLTKGFDKANNDAFLVDVGGGRGHDLSAFANGYQSPGRLVLQDLPEVIASVQGTSAFETQPHNFYTPQPIEGARAYFLHSILHDWSAKDGVKILKSLKPALKPGYSKVLLNEIVLSEENPSVPATSMDMMMLGHFGESRERTEEDFKAIAAEAGLEVVNIFSNPASPESVIELILPCN</sequence>
<dbReference type="AlphaFoldDB" id="A0A8H4XGF0"/>
<dbReference type="Proteomes" id="UP000635477">
    <property type="component" value="Unassembled WGS sequence"/>
</dbReference>
<dbReference type="PANTHER" id="PTHR43712:SF1">
    <property type="entry name" value="HYPOTHETICAL O-METHYLTRANSFERASE (EUROFUNG)-RELATED"/>
    <property type="match status" value="1"/>
</dbReference>
<gene>
    <name evidence="6" type="ORF">FZEAL_9375</name>
</gene>
<dbReference type="InterPro" id="IPR016461">
    <property type="entry name" value="COMT-like"/>
</dbReference>
<dbReference type="Pfam" id="PF08100">
    <property type="entry name" value="Dimerisation"/>
    <property type="match status" value="1"/>
</dbReference>
<dbReference type="OrthoDB" id="3340390at2759"/>
<dbReference type="InterPro" id="IPR012967">
    <property type="entry name" value="COMT_dimerisation"/>
</dbReference>
<dbReference type="InterPro" id="IPR036390">
    <property type="entry name" value="WH_DNA-bd_sf"/>
</dbReference>
<organism evidence="6 7">
    <name type="scientific">Fusarium zealandicum</name>
    <dbReference type="NCBI Taxonomy" id="1053134"/>
    <lineage>
        <taxon>Eukaryota</taxon>
        <taxon>Fungi</taxon>
        <taxon>Dikarya</taxon>
        <taxon>Ascomycota</taxon>
        <taxon>Pezizomycotina</taxon>
        <taxon>Sordariomycetes</taxon>
        <taxon>Hypocreomycetidae</taxon>
        <taxon>Hypocreales</taxon>
        <taxon>Nectriaceae</taxon>
        <taxon>Fusarium</taxon>
        <taxon>Fusarium staphyleae species complex</taxon>
    </lineage>
</organism>
<dbReference type="InterPro" id="IPR029063">
    <property type="entry name" value="SAM-dependent_MTases_sf"/>
</dbReference>
<reference evidence="6" key="2">
    <citation type="submission" date="2020-05" db="EMBL/GenBank/DDBJ databases">
        <authorList>
            <person name="Kim H.-S."/>
            <person name="Proctor R.H."/>
            <person name="Brown D.W."/>
        </authorList>
    </citation>
    <scope>NUCLEOTIDE SEQUENCE</scope>
    <source>
        <strain evidence="6">NRRL 22465</strain>
    </source>
</reference>
<name>A0A8H4XGF0_9HYPO</name>
<evidence type="ECO:0000256" key="1">
    <source>
        <dbReference type="ARBA" id="ARBA00022603"/>
    </source>
</evidence>
<proteinExistence type="predicted"/>
<evidence type="ECO:0000256" key="3">
    <source>
        <dbReference type="ARBA" id="ARBA00022691"/>
    </source>
</evidence>
<keyword evidence="7" id="KW-1185">Reference proteome</keyword>
<dbReference type="SUPFAM" id="SSF46785">
    <property type="entry name" value="Winged helix' DNA-binding domain"/>
    <property type="match status" value="1"/>
</dbReference>
<dbReference type="Gene3D" id="1.10.10.10">
    <property type="entry name" value="Winged helix-like DNA-binding domain superfamily/Winged helix DNA-binding domain"/>
    <property type="match status" value="1"/>
</dbReference>
<dbReference type="GO" id="GO:0008171">
    <property type="term" value="F:O-methyltransferase activity"/>
    <property type="evidence" value="ECO:0007669"/>
    <property type="project" value="InterPro"/>
</dbReference>
<keyword evidence="3" id="KW-0949">S-adenosyl-L-methionine</keyword>
<keyword evidence="1" id="KW-0489">Methyltransferase</keyword>
<dbReference type="EMBL" id="JABEYC010000865">
    <property type="protein sequence ID" value="KAF4973276.1"/>
    <property type="molecule type" value="Genomic_DNA"/>
</dbReference>